<name>A0A8B6CPH6_MYTGA</name>
<accession>A0A8B6CPH6</accession>
<dbReference type="InterPro" id="IPR008978">
    <property type="entry name" value="HSP20-like_chaperone"/>
</dbReference>
<organism evidence="1 2">
    <name type="scientific">Mytilus galloprovincialis</name>
    <name type="common">Mediterranean mussel</name>
    <dbReference type="NCBI Taxonomy" id="29158"/>
    <lineage>
        <taxon>Eukaryota</taxon>
        <taxon>Metazoa</taxon>
        <taxon>Spiralia</taxon>
        <taxon>Lophotrochozoa</taxon>
        <taxon>Mollusca</taxon>
        <taxon>Bivalvia</taxon>
        <taxon>Autobranchia</taxon>
        <taxon>Pteriomorphia</taxon>
        <taxon>Mytilida</taxon>
        <taxon>Mytiloidea</taxon>
        <taxon>Mytilidae</taxon>
        <taxon>Mytilinae</taxon>
        <taxon>Mytilus</taxon>
    </lineage>
</organism>
<evidence type="ECO:0000313" key="2">
    <source>
        <dbReference type="Proteomes" id="UP000596742"/>
    </source>
</evidence>
<dbReference type="EMBL" id="UYJE01002023">
    <property type="protein sequence ID" value="VDI07168.1"/>
    <property type="molecule type" value="Genomic_DNA"/>
</dbReference>
<comment type="caution">
    <text evidence="1">The sequence shown here is derived from an EMBL/GenBank/DDBJ whole genome shotgun (WGS) entry which is preliminary data.</text>
</comment>
<dbReference type="Proteomes" id="UP000596742">
    <property type="component" value="Unassembled WGS sequence"/>
</dbReference>
<evidence type="ECO:0000313" key="1">
    <source>
        <dbReference type="EMBL" id="VDI07168.1"/>
    </source>
</evidence>
<sequence>MAEGEEFRIPTVTAEEIDLTTIRAVVIIPDLEVTSKMFGAAKPKKSATVVPKFENNSFEVTAVVKKKEKENKFRSTVKKLPGDIVPEKCKTEVIIKTWSN</sequence>
<dbReference type="Gene3D" id="2.60.40.790">
    <property type="match status" value="1"/>
</dbReference>
<gene>
    <name evidence="1" type="ORF">MGAL_10B021222</name>
</gene>
<dbReference type="OrthoDB" id="6067941at2759"/>
<reference evidence="1" key="1">
    <citation type="submission" date="2018-11" db="EMBL/GenBank/DDBJ databases">
        <authorList>
            <person name="Alioto T."/>
            <person name="Alioto T."/>
        </authorList>
    </citation>
    <scope>NUCLEOTIDE SEQUENCE</scope>
</reference>
<keyword evidence="2" id="KW-1185">Reference proteome</keyword>
<dbReference type="AlphaFoldDB" id="A0A8B6CPH6"/>
<proteinExistence type="predicted"/>
<protein>
    <submittedName>
        <fullName evidence="1">Uncharacterized protein</fullName>
    </submittedName>
</protein>